<dbReference type="GO" id="GO:0043022">
    <property type="term" value="F:ribosome binding"/>
    <property type="evidence" value="ECO:0007669"/>
    <property type="project" value="TreeGrafter"/>
</dbReference>
<reference evidence="4 5" key="1">
    <citation type="submission" date="2019-07" db="EMBL/GenBank/DDBJ databases">
        <title>Genomic Encyclopedia of Archaeal and Bacterial Type Strains, Phase II (KMG-II): from individual species to whole genera.</title>
        <authorList>
            <person name="Goeker M."/>
        </authorList>
    </citation>
    <scope>NUCLEOTIDE SEQUENCE [LARGE SCALE GENOMIC DNA]</scope>
    <source>
        <strain evidence="4 5">DSM 18850</strain>
    </source>
</reference>
<dbReference type="InterPro" id="IPR045853">
    <property type="entry name" value="Pep_chain_release_fac_I_sf"/>
</dbReference>
<feature type="domain" description="Prokaryotic-type class I peptide chain release factors" evidence="3">
    <location>
        <begin position="13"/>
        <end position="137"/>
    </location>
</feature>
<evidence type="ECO:0000259" key="3">
    <source>
        <dbReference type="Pfam" id="PF00472"/>
    </source>
</evidence>
<proteinExistence type="inferred from homology"/>
<dbReference type="InterPro" id="IPR000352">
    <property type="entry name" value="Pep_chain_release_fac_I"/>
</dbReference>
<organism evidence="4 5">
    <name type="scientific">Sphingobacterium allocomposti</name>
    <dbReference type="NCBI Taxonomy" id="415956"/>
    <lineage>
        <taxon>Bacteria</taxon>
        <taxon>Pseudomonadati</taxon>
        <taxon>Bacteroidota</taxon>
        <taxon>Sphingobacteriia</taxon>
        <taxon>Sphingobacteriales</taxon>
        <taxon>Sphingobacteriaceae</taxon>
        <taxon>Sphingobacterium</taxon>
    </lineage>
</organism>
<dbReference type="SUPFAM" id="SSF75620">
    <property type="entry name" value="Release factor"/>
    <property type="match status" value="1"/>
</dbReference>
<evidence type="ECO:0000313" key="5">
    <source>
        <dbReference type="Proteomes" id="UP000325105"/>
    </source>
</evidence>
<keyword evidence="5" id="KW-1185">Reference proteome</keyword>
<feature type="compositionally biased region" description="Basic residues" evidence="2">
    <location>
        <begin position="125"/>
        <end position="136"/>
    </location>
</feature>
<dbReference type="Pfam" id="PF00472">
    <property type="entry name" value="RF-1"/>
    <property type="match status" value="1"/>
</dbReference>
<dbReference type="GO" id="GO:0072344">
    <property type="term" value="P:rescue of stalled ribosome"/>
    <property type="evidence" value="ECO:0007669"/>
    <property type="project" value="TreeGrafter"/>
</dbReference>
<dbReference type="PANTHER" id="PTHR47814:SF1">
    <property type="entry name" value="PEPTIDYL-TRNA HYDROLASE ARFB"/>
    <property type="match status" value="1"/>
</dbReference>
<dbReference type="GO" id="GO:0003747">
    <property type="term" value="F:translation release factor activity"/>
    <property type="evidence" value="ECO:0007669"/>
    <property type="project" value="InterPro"/>
</dbReference>
<name>A0A5S5DRZ3_9SPHI</name>
<comment type="caution">
    <text evidence="4">The sequence shown here is derived from an EMBL/GenBank/DDBJ whole genome shotgun (WGS) entry which is preliminary data.</text>
</comment>
<evidence type="ECO:0000256" key="1">
    <source>
        <dbReference type="ARBA" id="ARBA00010835"/>
    </source>
</evidence>
<dbReference type="EMBL" id="VNHX01000001">
    <property type="protein sequence ID" value="TYP98657.1"/>
    <property type="molecule type" value="Genomic_DNA"/>
</dbReference>
<protein>
    <submittedName>
        <fullName evidence="4">Ribosome-associated protein</fullName>
    </submittedName>
</protein>
<dbReference type="AlphaFoldDB" id="A0A5S5DRZ3"/>
<evidence type="ECO:0000313" key="4">
    <source>
        <dbReference type="EMBL" id="TYP98657.1"/>
    </source>
</evidence>
<feature type="region of interest" description="Disordered" evidence="2">
    <location>
        <begin position="121"/>
        <end position="142"/>
    </location>
</feature>
<dbReference type="PANTHER" id="PTHR47814">
    <property type="entry name" value="PEPTIDYL-TRNA HYDROLASE ARFB"/>
    <property type="match status" value="1"/>
</dbReference>
<evidence type="ECO:0000256" key="2">
    <source>
        <dbReference type="SAM" id="MobiDB-lite"/>
    </source>
</evidence>
<sequence length="142" mass="16838">MLNRKNMDEYRELLHKEVRFKTSRSGGAGGQHVNKVETRVSLIWDLERSTLFATDHKNRLRSKLRHRLNKDGILQLDVSDDRSQLKNKETAIDRFLDLLTDALKEDKKRIATKVPKSKILDRLDRKKKNALKKQQRRKFDMD</sequence>
<comment type="similarity">
    <text evidence="1">Belongs to the prokaryotic/mitochondrial release factor family.</text>
</comment>
<dbReference type="Proteomes" id="UP000325105">
    <property type="component" value="Unassembled WGS sequence"/>
</dbReference>
<dbReference type="Gene3D" id="3.30.160.20">
    <property type="match status" value="1"/>
</dbReference>
<gene>
    <name evidence="4" type="ORF">BC792_101315</name>
</gene>
<dbReference type="GO" id="GO:0004045">
    <property type="term" value="F:peptidyl-tRNA hydrolase activity"/>
    <property type="evidence" value="ECO:0007669"/>
    <property type="project" value="TreeGrafter"/>
</dbReference>
<accession>A0A5S5DRZ3</accession>
<dbReference type="NCBIfam" id="NF006718">
    <property type="entry name" value="PRK09256.1"/>
    <property type="match status" value="1"/>
</dbReference>